<evidence type="ECO:0000259" key="7">
    <source>
        <dbReference type="PROSITE" id="PS51462"/>
    </source>
</evidence>
<accession>A0A9X3WJ59</accession>
<evidence type="ECO:0000313" key="8">
    <source>
        <dbReference type="EMBL" id="MDC3421002.1"/>
    </source>
</evidence>
<keyword evidence="3" id="KW-0479">Metal-binding</keyword>
<evidence type="ECO:0000313" key="9">
    <source>
        <dbReference type="Proteomes" id="UP001145072"/>
    </source>
</evidence>
<name>A0A9X3WJ59_9BACI</name>
<evidence type="ECO:0000256" key="1">
    <source>
        <dbReference type="ARBA" id="ARBA00001936"/>
    </source>
</evidence>
<dbReference type="GO" id="GO:0046872">
    <property type="term" value="F:metal ion binding"/>
    <property type="evidence" value="ECO:0007669"/>
    <property type="project" value="UniProtKB-KW"/>
</dbReference>
<feature type="domain" description="Nudix hydrolase" evidence="7">
    <location>
        <begin position="23"/>
        <end position="158"/>
    </location>
</feature>
<dbReference type="AlphaFoldDB" id="A0A9X3WJ59"/>
<keyword evidence="5" id="KW-0460">Magnesium</keyword>
<keyword evidence="9" id="KW-1185">Reference proteome</keyword>
<keyword evidence="6" id="KW-0464">Manganese</keyword>
<organism evidence="8 9">
    <name type="scientific">Aquibacillus koreensis</name>
    <dbReference type="NCBI Taxonomy" id="279446"/>
    <lineage>
        <taxon>Bacteria</taxon>
        <taxon>Bacillati</taxon>
        <taxon>Bacillota</taxon>
        <taxon>Bacilli</taxon>
        <taxon>Bacillales</taxon>
        <taxon>Bacillaceae</taxon>
        <taxon>Aquibacillus</taxon>
    </lineage>
</organism>
<comment type="cofactor">
    <cofactor evidence="2">
        <name>Mg(2+)</name>
        <dbReference type="ChEBI" id="CHEBI:18420"/>
    </cofactor>
</comment>
<dbReference type="RefSeq" id="WP_259867543.1">
    <property type="nucleotide sequence ID" value="NZ_JAMQJZ010000008.1"/>
</dbReference>
<comment type="caution">
    <text evidence="8">The sequence shown here is derived from an EMBL/GenBank/DDBJ whole genome shotgun (WGS) entry which is preliminary data.</text>
</comment>
<evidence type="ECO:0000256" key="2">
    <source>
        <dbReference type="ARBA" id="ARBA00001946"/>
    </source>
</evidence>
<dbReference type="PANTHER" id="PTHR12992:SF11">
    <property type="entry name" value="MITOCHONDRIAL COENZYME A DIPHOSPHATASE NUDT8"/>
    <property type="match status" value="1"/>
</dbReference>
<dbReference type="SUPFAM" id="SSF55811">
    <property type="entry name" value="Nudix"/>
    <property type="match status" value="1"/>
</dbReference>
<dbReference type="PANTHER" id="PTHR12992">
    <property type="entry name" value="NUDIX HYDROLASE"/>
    <property type="match status" value="1"/>
</dbReference>
<dbReference type="GO" id="GO:0010945">
    <property type="term" value="F:coenzyme A diphosphatase activity"/>
    <property type="evidence" value="ECO:0007669"/>
    <property type="project" value="InterPro"/>
</dbReference>
<dbReference type="Proteomes" id="UP001145072">
    <property type="component" value="Unassembled WGS sequence"/>
</dbReference>
<dbReference type="InterPro" id="IPR015797">
    <property type="entry name" value="NUDIX_hydrolase-like_dom_sf"/>
</dbReference>
<dbReference type="PROSITE" id="PS51462">
    <property type="entry name" value="NUDIX"/>
    <property type="match status" value="1"/>
</dbReference>
<evidence type="ECO:0000256" key="5">
    <source>
        <dbReference type="ARBA" id="ARBA00022842"/>
    </source>
</evidence>
<dbReference type="EMBL" id="JAMQJZ010000008">
    <property type="protein sequence ID" value="MDC3421002.1"/>
    <property type="molecule type" value="Genomic_DNA"/>
</dbReference>
<reference evidence="8" key="1">
    <citation type="submission" date="2022-06" db="EMBL/GenBank/DDBJ databases">
        <title>Aquibacillus sp. a new bacterium isolated from soil saline samples.</title>
        <authorList>
            <person name="Galisteo C."/>
            <person name="De La Haba R."/>
            <person name="Sanchez-Porro C."/>
            <person name="Ventosa A."/>
        </authorList>
    </citation>
    <scope>NUCLEOTIDE SEQUENCE</scope>
    <source>
        <strain evidence="8">JCM 12387</strain>
    </source>
</reference>
<comment type="cofactor">
    <cofactor evidence="1">
        <name>Mn(2+)</name>
        <dbReference type="ChEBI" id="CHEBI:29035"/>
    </cofactor>
</comment>
<evidence type="ECO:0000256" key="3">
    <source>
        <dbReference type="ARBA" id="ARBA00022723"/>
    </source>
</evidence>
<protein>
    <submittedName>
        <fullName evidence="8">CoA pyrophosphatase</fullName>
    </submittedName>
</protein>
<gene>
    <name evidence="8" type="ORF">NC661_11535</name>
</gene>
<proteinExistence type="predicted"/>
<dbReference type="Pfam" id="PF00293">
    <property type="entry name" value="NUDIX"/>
    <property type="match status" value="1"/>
</dbReference>
<dbReference type="InterPro" id="IPR000086">
    <property type="entry name" value="NUDIX_hydrolase_dom"/>
</dbReference>
<dbReference type="CDD" id="cd03426">
    <property type="entry name" value="NUDIX_CoAse_Nudt7"/>
    <property type="match status" value="1"/>
</dbReference>
<sequence length="205" mass="23080">MDTQTIISKVKSHEPKILGSGSFNKYAVLVPLMKKGDGIHLIFEVRSKSLRRQPGEICFPGGRIDKSDRSAKAAAIRETTEELGVLDQSISNVYPIDYLVSPFGMIVSPYVGVIEDMKALKPNPAEVGEVFTVPLAYFLDNKPQVHYVNLEVKPDDTFPFDLIEGGEDYDFRSFKLPEYFYVYEGKVIWGLTARIVAHFIDIIQD</sequence>
<keyword evidence="4" id="KW-0378">Hydrolase</keyword>
<evidence type="ECO:0000256" key="6">
    <source>
        <dbReference type="ARBA" id="ARBA00023211"/>
    </source>
</evidence>
<dbReference type="Gene3D" id="3.90.79.10">
    <property type="entry name" value="Nucleoside Triphosphate Pyrophosphohydrolase"/>
    <property type="match status" value="1"/>
</dbReference>
<dbReference type="InterPro" id="IPR045121">
    <property type="entry name" value="CoAse"/>
</dbReference>
<evidence type="ECO:0000256" key="4">
    <source>
        <dbReference type="ARBA" id="ARBA00022801"/>
    </source>
</evidence>